<dbReference type="InterPro" id="IPR013785">
    <property type="entry name" value="Aldolase_TIM"/>
</dbReference>
<keyword evidence="3" id="KW-0479">Metal-binding</keyword>
<reference evidence="5" key="1">
    <citation type="submission" date="2020-03" db="EMBL/GenBank/DDBJ databases">
        <title>Complete genome sequence of sulfur-oxidizing bacterium skT11.</title>
        <authorList>
            <person name="Kanda M."/>
            <person name="Kojima H."/>
            <person name="Fukui M."/>
        </authorList>
    </citation>
    <scope>NUCLEOTIDE SEQUENCE [LARGE SCALE GENOMIC DNA]</scope>
    <source>
        <strain evidence="5">skT11</strain>
    </source>
</reference>
<proteinExistence type="predicted"/>
<accession>A0A6F8V8Q3</accession>
<feature type="binding site" evidence="2">
    <location>
        <begin position="210"/>
        <end position="212"/>
    </location>
    <ligand>
        <name>dihydroxyacetone phosphate</name>
        <dbReference type="ChEBI" id="CHEBI:57642"/>
    </ligand>
</feature>
<comment type="cofactor">
    <cofactor evidence="3">
        <name>Zn(2+)</name>
        <dbReference type="ChEBI" id="CHEBI:29105"/>
    </cofactor>
    <text evidence="3">Binds 2 Zn(2+) ions per subunit. One is catalytic and the other provides a structural contribution.</text>
</comment>
<dbReference type="EMBL" id="AP022853">
    <property type="protein sequence ID" value="BCB25700.1"/>
    <property type="molecule type" value="Genomic_DNA"/>
</dbReference>
<dbReference type="GO" id="GO:0005829">
    <property type="term" value="C:cytosol"/>
    <property type="evidence" value="ECO:0007669"/>
    <property type="project" value="TreeGrafter"/>
</dbReference>
<dbReference type="Gene3D" id="3.20.20.70">
    <property type="entry name" value="Aldolase class I"/>
    <property type="match status" value="1"/>
</dbReference>
<dbReference type="PANTHER" id="PTHR30304:SF0">
    <property type="entry name" value="D-TAGATOSE-1,6-BISPHOSPHATE ALDOLASE SUBUNIT GATY-RELATED"/>
    <property type="match status" value="1"/>
</dbReference>
<feature type="binding site" evidence="3">
    <location>
        <position position="181"/>
    </location>
    <ligand>
        <name>Zn(2+)</name>
        <dbReference type="ChEBI" id="CHEBI:29105"/>
        <label>1</label>
        <note>catalytic</note>
    </ligand>
</feature>
<feature type="active site" description="Proton donor" evidence="1">
    <location>
        <position position="82"/>
    </location>
</feature>
<feature type="binding site" evidence="3">
    <location>
        <position position="134"/>
    </location>
    <ligand>
        <name>Zn(2+)</name>
        <dbReference type="ChEBI" id="CHEBI:29105"/>
        <label>2</label>
    </ligand>
</feature>
<dbReference type="PANTHER" id="PTHR30304">
    <property type="entry name" value="D-TAGATOSE-1,6-BISPHOSPHATE ALDOLASE"/>
    <property type="match status" value="1"/>
</dbReference>
<dbReference type="NCBIfam" id="TIGR00167">
    <property type="entry name" value="cbbA"/>
    <property type="match status" value="1"/>
</dbReference>
<feature type="binding site" evidence="2">
    <location>
        <begin position="231"/>
        <end position="234"/>
    </location>
    <ligand>
        <name>dihydroxyacetone phosphate</name>
        <dbReference type="ChEBI" id="CHEBI:57642"/>
    </ligand>
</feature>
<dbReference type="SUPFAM" id="SSF51569">
    <property type="entry name" value="Aldolase"/>
    <property type="match status" value="1"/>
</dbReference>
<feature type="binding site" evidence="2">
    <location>
        <position position="182"/>
    </location>
    <ligand>
        <name>dihydroxyacetone phosphate</name>
        <dbReference type="ChEBI" id="CHEBI:57642"/>
    </ligand>
</feature>
<evidence type="ECO:0008006" key="6">
    <source>
        <dbReference type="Google" id="ProtNLM"/>
    </source>
</evidence>
<dbReference type="GO" id="GO:0008270">
    <property type="term" value="F:zinc ion binding"/>
    <property type="evidence" value="ECO:0007669"/>
    <property type="project" value="InterPro"/>
</dbReference>
<dbReference type="RefSeq" id="WP_173060130.1">
    <property type="nucleotide sequence ID" value="NZ_AP022853.1"/>
</dbReference>
<name>A0A6F8V8Q3_9PROT</name>
<feature type="binding site" evidence="3">
    <location>
        <position position="83"/>
    </location>
    <ligand>
        <name>Zn(2+)</name>
        <dbReference type="ChEBI" id="CHEBI:29105"/>
        <label>1</label>
        <note>catalytic</note>
    </ligand>
</feature>
<dbReference type="KEGG" id="slac:SKTS_05860"/>
<evidence type="ECO:0000313" key="5">
    <source>
        <dbReference type="Proteomes" id="UP000502260"/>
    </source>
</evidence>
<dbReference type="GO" id="GO:0009025">
    <property type="term" value="F:tagatose-bisphosphate aldolase activity"/>
    <property type="evidence" value="ECO:0007669"/>
    <property type="project" value="TreeGrafter"/>
</dbReference>
<dbReference type="CDD" id="cd00947">
    <property type="entry name" value="TBP_aldolase_IIB"/>
    <property type="match status" value="1"/>
</dbReference>
<dbReference type="Proteomes" id="UP000502260">
    <property type="component" value="Chromosome"/>
</dbReference>
<evidence type="ECO:0000313" key="4">
    <source>
        <dbReference type="EMBL" id="BCB25700.1"/>
    </source>
</evidence>
<dbReference type="AlphaFoldDB" id="A0A6F8V8Q3"/>
<evidence type="ECO:0000256" key="3">
    <source>
        <dbReference type="PIRSR" id="PIRSR001359-3"/>
    </source>
</evidence>
<protein>
    <recommendedName>
        <fullName evidence="6">Fructose-bisphosphate aldolase</fullName>
    </recommendedName>
</protein>
<keyword evidence="5" id="KW-1185">Reference proteome</keyword>
<evidence type="ECO:0000256" key="2">
    <source>
        <dbReference type="PIRSR" id="PIRSR001359-2"/>
    </source>
</evidence>
<dbReference type="InterPro" id="IPR050246">
    <property type="entry name" value="Class_II_FBP_aldolase"/>
</dbReference>
<dbReference type="Pfam" id="PF01116">
    <property type="entry name" value="F_bP_aldolase"/>
    <property type="match status" value="1"/>
</dbReference>
<organism evidence="4 5">
    <name type="scientific">Sulfurimicrobium lacus</name>
    <dbReference type="NCBI Taxonomy" id="2715678"/>
    <lineage>
        <taxon>Bacteria</taxon>
        <taxon>Pseudomonadati</taxon>
        <taxon>Pseudomonadota</taxon>
        <taxon>Betaproteobacteria</taxon>
        <taxon>Nitrosomonadales</taxon>
        <taxon>Sulfuricellaceae</taxon>
        <taxon>Sulfurimicrobium</taxon>
    </lineage>
</organism>
<gene>
    <name evidence="4" type="ORF">SKTS_05860</name>
</gene>
<keyword evidence="3" id="KW-0862">Zinc</keyword>
<dbReference type="InterPro" id="IPR000771">
    <property type="entry name" value="FBA_II"/>
</dbReference>
<feature type="binding site" evidence="3">
    <location>
        <position position="104"/>
    </location>
    <ligand>
        <name>Zn(2+)</name>
        <dbReference type="ChEBI" id="CHEBI:29105"/>
        <label>2</label>
    </ligand>
</feature>
<sequence>MALVNMADMLGHAYRHAYAVGAFGVVTLDFLEAVIQAAENYRAPVILNLTESHFDYYDFDLLAPAVVAAARRAKVPVAIHLDHGHSLESAERAIRCGFSGVMVDYSDQPFEDNLRLTRAVVGLAHASGVTVEAELGYVPGGEGENAENLSHEFDYTSHAEARVFVARSGVDCLAVSIGTVHGRMKGAPKLDYARLAKINEAVGIPLVIHGGTGLSDEQFRKLIANGVAKINYYTGLSDLAVRHIRDNPAIGDSGYMALKRSTREAVRGEVERCIRLWGSGGRAAEVLEQCRALP</sequence>
<dbReference type="GO" id="GO:0005975">
    <property type="term" value="P:carbohydrate metabolic process"/>
    <property type="evidence" value="ECO:0007669"/>
    <property type="project" value="InterPro"/>
</dbReference>
<dbReference type="PIRSF" id="PIRSF001359">
    <property type="entry name" value="F_bP_aldolase_II"/>
    <property type="match status" value="1"/>
</dbReference>
<feature type="binding site" evidence="3">
    <location>
        <position position="209"/>
    </location>
    <ligand>
        <name>Zn(2+)</name>
        <dbReference type="ChEBI" id="CHEBI:29105"/>
        <label>1</label>
        <note>catalytic</note>
    </ligand>
</feature>
<evidence type="ECO:0000256" key="1">
    <source>
        <dbReference type="PIRSR" id="PIRSR001359-1"/>
    </source>
</evidence>